<dbReference type="PROSITE" id="PS51257">
    <property type="entry name" value="PROKAR_LIPOPROTEIN"/>
    <property type="match status" value="1"/>
</dbReference>
<evidence type="ECO:0008006" key="3">
    <source>
        <dbReference type="Google" id="ProtNLM"/>
    </source>
</evidence>
<organism evidence="1 2">
    <name type="scientific">Sphingomonas qomolangmaensis</name>
    <dbReference type="NCBI Taxonomy" id="2918765"/>
    <lineage>
        <taxon>Bacteria</taxon>
        <taxon>Pseudomonadati</taxon>
        <taxon>Pseudomonadota</taxon>
        <taxon>Alphaproteobacteria</taxon>
        <taxon>Sphingomonadales</taxon>
        <taxon>Sphingomonadaceae</taxon>
        <taxon>Sphingomonas</taxon>
    </lineage>
</organism>
<evidence type="ECO:0000313" key="2">
    <source>
        <dbReference type="Proteomes" id="UP001058533"/>
    </source>
</evidence>
<proteinExistence type="predicted"/>
<protein>
    <recommendedName>
        <fullName evidence="3">Lipoprotein</fullName>
    </recommendedName>
</protein>
<dbReference type="EMBL" id="CP101740">
    <property type="protein sequence ID" value="UUL83521.1"/>
    <property type="molecule type" value="Genomic_DNA"/>
</dbReference>
<gene>
    <name evidence="1" type="ORF">NMP03_04650</name>
</gene>
<dbReference type="Proteomes" id="UP001058533">
    <property type="component" value="Chromosome"/>
</dbReference>
<keyword evidence="2" id="KW-1185">Reference proteome</keyword>
<sequence length="147" mass="15336">MRISEPARTAAPLRLKRCGAVALFALAACSEAEPPIANEPVIANIDEQVRVARAADSRILCAPRGAEGFAPNCTIERIVDDRGTLLTLRLPDGGFYRLRVASDGSGVVPADGAEPASVSIVTDGLIEVAIGDSKFRLPAIVEEGAAK</sequence>
<reference evidence="1" key="1">
    <citation type="submission" date="2022-07" db="EMBL/GenBank/DDBJ databases">
        <title>Sphingomonas sp. nov., a novel bacterium isolated from the north slope of the Mount Everest.</title>
        <authorList>
            <person name="Cui X."/>
            <person name="Liu Y."/>
        </authorList>
    </citation>
    <scope>NUCLEOTIDE SEQUENCE</scope>
    <source>
        <strain evidence="1">S5-59</strain>
    </source>
</reference>
<accession>A0ABY5LFQ1</accession>
<name>A0ABY5LFQ1_9SPHN</name>
<dbReference type="RefSeq" id="WP_256507360.1">
    <property type="nucleotide sequence ID" value="NZ_CP101740.1"/>
</dbReference>
<evidence type="ECO:0000313" key="1">
    <source>
        <dbReference type="EMBL" id="UUL83521.1"/>
    </source>
</evidence>